<dbReference type="InterPro" id="IPR001173">
    <property type="entry name" value="Glyco_trans_2-like"/>
</dbReference>
<feature type="transmembrane region" description="Helical" evidence="1">
    <location>
        <begin position="275"/>
        <end position="291"/>
    </location>
</feature>
<keyword evidence="1" id="KW-1133">Transmembrane helix</keyword>
<dbReference type="Gene3D" id="3.90.550.10">
    <property type="entry name" value="Spore Coat Polysaccharide Biosynthesis Protein SpsA, Chain A"/>
    <property type="match status" value="1"/>
</dbReference>
<dbReference type="EMBL" id="RQGN01000071">
    <property type="protein sequence ID" value="TGL98135.1"/>
    <property type="molecule type" value="Genomic_DNA"/>
</dbReference>
<accession>A0A5F2B114</accession>
<dbReference type="OrthoDB" id="9810303at2"/>
<evidence type="ECO:0000259" key="2">
    <source>
        <dbReference type="Pfam" id="PF00535"/>
    </source>
</evidence>
<dbReference type="RefSeq" id="WP_135671480.1">
    <property type="nucleotide sequence ID" value="NZ_RQGN01000071.1"/>
</dbReference>
<evidence type="ECO:0000256" key="1">
    <source>
        <dbReference type="SAM" id="Phobius"/>
    </source>
</evidence>
<keyword evidence="1" id="KW-0472">Membrane</keyword>
<comment type="caution">
    <text evidence="3">The sequence shown here is derived from an EMBL/GenBank/DDBJ whole genome shotgun (WGS) entry which is preliminary data.</text>
</comment>
<keyword evidence="3" id="KW-0808">Transferase</keyword>
<feature type="domain" description="Glycosyltransferase 2-like" evidence="2">
    <location>
        <begin position="6"/>
        <end position="177"/>
    </location>
</feature>
<organism evidence="3 4">
    <name type="scientific">Leptospira barantonii</name>
    <dbReference type="NCBI Taxonomy" id="2023184"/>
    <lineage>
        <taxon>Bacteria</taxon>
        <taxon>Pseudomonadati</taxon>
        <taxon>Spirochaetota</taxon>
        <taxon>Spirochaetia</taxon>
        <taxon>Leptospirales</taxon>
        <taxon>Leptospiraceae</taxon>
        <taxon>Leptospira</taxon>
    </lineage>
</organism>
<dbReference type="AlphaFoldDB" id="A0A5F2B114"/>
<dbReference type="PANTHER" id="PTHR43179:SF11">
    <property type="entry name" value="GLYCOSYL TRANSFERASE"/>
    <property type="match status" value="1"/>
</dbReference>
<dbReference type="Pfam" id="PF00535">
    <property type="entry name" value="Glycos_transf_2"/>
    <property type="match status" value="1"/>
</dbReference>
<dbReference type="CDD" id="cd04186">
    <property type="entry name" value="GT_2_like_c"/>
    <property type="match status" value="1"/>
</dbReference>
<keyword evidence="1" id="KW-0812">Transmembrane</keyword>
<dbReference type="Proteomes" id="UP000298429">
    <property type="component" value="Unassembled WGS sequence"/>
</dbReference>
<gene>
    <name evidence="3" type="ORF">EHQ76_13990</name>
</gene>
<protein>
    <submittedName>
        <fullName evidence="3">Glycosyltransferase family 2 protein</fullName>
    </submittedName>
</protein>
<reference evidence="3 4" key="1">
    <citation type="journal article" date="2019" name="PLoS Negl. Trop. Dis.">
        <title>Revisiting the worldwide diversity of Leptospira species in the environment.</title>
        <authorList>
            <person name="Vincent A.T."/>
            <person name="Schiettekatte O."/>
            <person name="Bourhy P."/>
            <person name="Veyrier F.J."/>
            <person name="Picardeau M."/>
        </authorList>
    </citation>
    <scope>NUCLEOTIDE SEQUENCE [LARGE SCALE GENOMIC DNA]</scope>
    <source>
        <strain evidence="3 4">201702444</strain>
    </source>
</reference>
<dbReference type="GO" id="GO:0016740">
    <property type="term" value="F:transferase activity"/>
    <property type="evidence" value="ECO:0007669"/>
    <property type="project" value="UniProtKB-KW"/>
</dbReference>
<dbReference type="InterPro" id="IPR029044">
    <property type="entry name" value="Nucleotide-diphossugar_trans"/>
</dbReference>
<dbReference type="PANTHER" id="PTHR43179">
    <property type="entry name" value="RHAMNOSYLTRANSFERASE WBBL"/>
    <property type="match status" value="1"/>
</dbReference>
<proteinExistence type="predicted"/>
<name>A0A5F2B114_9LEPT</name>
<evidence type="ECO:0000313" key="4">
    <source>
        <dbReference type="Proteomes" id="UP000298429"/>
    </source>
</evidence>
<dbReference type="SUPFAM" id="SSF53448">
    <property type="entry name" value="Nucleotide-diphospho-sugar transferases"/>
    <property type="match status" value="1"/>
</dbReference>
<evidence type="ECO:0000313" key="3">
    <source>
        <dbReference type="EMBL" id="TGL98135.1"/>
    </source>
</evidence>
<sequence>MQIYNIITVTYNSARYVSALNESMKLPQNWNWVIWDNDSKDETPNLLKRIADDERKIVHLNEKNLGFAEGNNEAVKIAPKADWILLINPDSRLDSDFFKECESVLSSKGKDYSVFSFLMLKENDSAVVDGAGDIYHVSGAAWRRGYKQILSEEYLKETEIFSACGGAMAIRTSVFESLGGFDSDFFCYMEDVDLSFRARLAGEKVLFTPNIKVYHHGFGSTKERSSFSLYYGLRNALVVYWKNMPFFYGLKYLFHHLLFFGTSILYHSVFTSPKILIVPFGFLKMLPGLVSKRFRMNRSKTISFSSLTALMNQDLFSPFRKK</sequence>